<reference evidence="2 3" key="1">
    <citation type="submission" date="2018-09" db="EMBL/GenBank/DDBJ databases">
        <title>Metagenome Assembled Genomes from an Advanced Water Purification Facility.</title>
        <authorList>
            <person name="Stamps B.W."/>
            <person name="Spear J.R."/>
        </authorList>
    </citation>
    <scope>NUCLEOTIDE SEQUENCE [LARGE SCALE GENOMIC DNA]</scope>
    <source>
        <strain evidence="2">Bin_63_2</strain>
    </source>
</reference>
<comment type="caution">
    <text evidence="2">The sequence shown here is derived from an EMBL/GenBank/DDBJ whole genome shotgun (WGS) entry which is preliminary data.</text>
</comment>
<proteinExistence type="predicted"/>
<name>A0A5C7J2Q8_9BACT</name>
<accession>A0A5C7J2Q8</accession>
<organism evidence="2 3">
    <name type="scientific">Candidatus Dojkabacteria bacterium</name>
    <dbReference type="NCBI Taxonomy" id="2099670"/>
    <lineage>
        <taxon>Bacteria</taxon>
        <taxon>Candidatus Dojkabacteria</taxon>
    </lineage>
</organism>
<dbReference type="InterPro" id="IPR049241">
    <property type="entry name" value="DUF6876"/>
</dbReference>
<dbReference type="EMBL" id="SSDS01000105">
    <property type="protein sequence ID" value="TXG75787.1"/>
    <property type="molecule type" value="Genomic_DNA"/>
</dbReference>
<gene>
    <name evidence="2" type="ORF">E6Q11_06635</name>
</gene>
<evidence type="ECO:0000313" key="3">
    <source>
        <dbReference type="Proteomes" id="UP000321026"/>
    </source>
</evidence>
<dbReference type="Pfam" id="PF21781">
    <property type="entry name" value="DUF6876"/>
    <property type="match status" value="1"/>
</dbReference>
<sequence>MNTIELQANLLQFTGTEKYYRITNRHLLTDGTKYLAENAECFWLMTAVASHLPKQFHDYFAVVNLTVKNSSAQLTLDDGNGNIFAQQFIEYTDFPLSELKLYCGFDGEYWVLMLPSEY</sequence>
<evidence type="ECO:0000313" key="2">
    <source>
        <dbReference type="EMBL" id="TXG75787.1"/>
    </source>
</evidence>
<dbReference type="AlphaFoldDB" id="A0A5C7J2Q8"/>
<dbReference type="Proteomes" id="UP000321026">
    <property type="component" value="Unassembled WGS sequence"/>
</dbReference>
<protein>
    <recommendedName>
        <fullName evidence="1">DUF6876 domain-containing protein</fullName>
    </recommendedName>
</protein>
<evidence type="ECO:0000259" key="1">
    <source>
        <dbReference type="Pfam" id="PF21781"/>
    </source>
</evidence>
<feature type="domain" description="DUF6876" evidence="1">
    <location>
        <begin position="5"/>
        <end position="118"/>
    </location>
</feature>